<evidence type="ECO:0000313" key="6">
    <source>
        <dbReference type="EMBL" id="ABF39931.1"/>
    </source>
</evidence>
<dbReference type="PANTHER" id="PTHR40094:SF1">
    <property type="entry name" value="UBIQUITIN DOMAIN-CONTAINING PROTEIN"/>
    <property type="match status" value="1"/>
</dbReference>
<dbReference type="SUPFAM" id="SSF48239">
    <property type="entry name" value="Terpenoid cyclases/Protein prenyltransferases"/>
    <property type="match status" value="1"/>
</dbReference>
<dbReference type="InterPro" id="IPR051802">
    <property type="entry name" value="YfhM-like"/>
</dbReference>
<reference evidence="6 7" key="1">
    <citation type="journal article" date="2009" name="Appl. Environ. Microbiol.">
        <title>Three genomes from the phylum Acidobacteria provide insight into the lifestyles of these microorganisms in soils.</title>
        <authorList>
            <person name="Ward N.L."/>
            <person name="Challacombe J.F."/>
            <person name="Janssen P.H."/>
            <person name="Henrissat B."/>
            <person name="Coutinho P.M."/>
            <person name="Wu M."/>
            <person name="Xie G."/>
            <person name="Haft D.H."/>
            <person name="Sait M."/>
            <person name="Badger J."/>
            <person name="Barabote R.D."/>
            <person name="Bradley B."/>
            <person name="Brettin T.S."/>
            <person name="Brinkac L.M."/>
            <person name="Bruce D."/>
            <person name="Creasy T."/>
            <person name="Daugherty S.C."/>
            <person name="Davidsen T.M."/>
            <person name="DeBoy R.T."/>
            <person name="Detter J.C."/>
            <person name="Dodson R.J."/>
            <person name="Durkin A.S."/>
            <person name="Ganapathy A."/>
            <person name="Gwinn-Giglio M."/>
            <person name="Han C.S."/>
            <person name="Khouri H."/>
            <person name="Kiss H."/>
            <person name="Kothari S.P."/>
            <person name="Madupu R."/>
            <person name="Nelson K.E."/>
            <person name="Nelson W.C."/>
            <person name="Paulsen I."/>
            <person name="Penn K."/>
            <person name="Ren Q."/>
            <person name="Rosovitz M.J."/>
            <person name="Selengut J.D."/>
            <person name="Shrivastava S."/>
            <person name="Sullivan S.A."/>
            <person name="Tapia R."/>
            <person name="Thompson L.S."/>
            <person name="Watkins K.L."/>
            <person name="Yang Q."/>
            <person name="Yu C."/>
            <person name="Zafar N."/>
            <person name="Zhou L."/>
            <person name="Kuske C.R."/>
        </authorList>
    </citation>
    <scope>NUCLEOTIDE SEQUENCE [LARGE SCALE GENOMIC DNA]</scope>
    <source>
        <strain evidence="6 7">Ellin345</strain>
    </source>
</reference>
<dbReference type="Gene3D" id="1.50.10.20">
    <property type="match status" value="1"/>
</dbReference>
<dbReference type="SMART" id="SM01359">
    <property type="entry name" value="A2M_N_2"/>
    <property type="match status" value="1"/>
</dbReference>
<sequence length="1559" mass="173048">MRARIASVLLLIFVLNSLPAHAQEKKIYFSITTNKTFRTGEKPAIQVYARNVDVLEFRVYKVHDPVKFFSQLQNVHNFGPEYSPRETVDERTWLEKFHDWKHDLWVSIRDFFRSQFSAKNRAEIRDRHAEKAKKSRITGNAGFANVPLLNSQQLVARWRIDVPSNFVSDSSSTPLDALPAGAYVVEATDGTYRAYTVLLVSDMALVIKAAEGQLVAYTADRGSGSPITDATVTTWRTKKIAAQFKTDTQGLGEAKVDSTTVERETPSDNGSEWVLAQHGDDVALVAPYQLNVSSDPYRDWSGYVYTDRPVYRPGDTVQFKAIIRRRQHDQLSLPTDREIKVTIQDAAQNTVLQKSYTVSSFGSVNGSLELPKTAALGYYNVSLSVGSVGGGFQVEEYKKPEYFVKVTPEAPRVLQGGKMKATIEARYYFGEPVANAKVKYVVHTQRSYYFGDEDSEFDEPPATEGGGDEGSADSDSGGGFFYGEQVLEEQGKLDANGRLTITIPTNVEEKYKNDVDYRVEARVTDAANREIPGHNGFLATYGAFHLSVEGQSYVYKQGETGQFTVKALDYDKKPVSTPVHVEMLKYKYGQEDQVIQKTDVTTGADGLAHFTLPLSDASEYTIRVKSPSAGRELQASTWLWVAGKNETTWAEGEARNLQFVADKTSYKVGDVAHVLVMGIPEKATLLLTTEGNNVLSKQLVHSDASSATVDIPITIDSQPNIYVGVVSIRDNQFYQGSKSLNVPPAERRLNIEITPVKQQFQPGEAAMYNVVAKDWQGKPVKAELSVGVVDDAVYAVEPDTAGDIVKAFYYQRYGAVQTNSSFDFYFHGEAGKKILELAKKPTPHSRALAQVKATDFVQPRVRKAFPDTAYWSATVQTDASGMATAKLSFPDSLTTWRTTVRAITADTRGGWAVNRVLVRKNLMVRLAVPRFFRAGDEVTVSAIVHNYLEGTKNARVSLDVTGLDVVNGSTQDVTVPIRGEVKVDWRLKTKPNATSSKLVAKALTNEESDALELTLPVVPLGVKQVINNAGAISEPSAQRTAAINFPATAPESSRGLDIDLAPSVAGSLLGSLEYLTSFPYGCTEQTMSGFLPDVIVAKTLKDLNIKSSIEPSRLREQVKAGMQRLNDFQHEDGGWGWWKDDDSMVFMTAYVVAGLSQAKDAGYYPDEERVDKGKQFLHAALKKHPNMISDLRAYVVYALALAGDKDKKDLDSVWDRKDKLSAEGIAFAGLTMQIENDARVSDAANSLKSMMKTEGDGAYWLSKRDDLLEIDTDTSAETTAYAVKFFTALSPSDPVLPQAIQWLMRHRDEGYYWDSTKQTAMVIYGVADYLKASKELEATFSADVLVNGKSILTKKFTPDDAASAVKPQTIHLNPEQLAANNQVEIRKNGGGRLYWSARGSYFSTDKKLYSSGTFSLNIARDYYKLTSHNDGQKITYDLSQLSGPVESGDVLAVRVTVSGGKWKYLLVEDPIPAGTEFIEHDELYQVNQKPTWWRNWYSRREFHDDRAAIFQTYFDGSREYFYLLKVVNPGIFQISPASVQPMYQPDVRSTTDLSHVEVK</sequence>
<name>Q1IT69_KORVE</name>
<gene>
    <name evidence="6" type="ordered locus">Acid345_0928</name>
</gene>
<organism evidence="6 7">
    <name type="scientific">Koribacter versatilis (strain Ellin345)</name>
    <dbReference type="NCBI Taxonomy" id="204669"/>
    <lineage>
        <taxon>Bacteria</taxon>
        <taxon>Pseudomonadati</taxon>
        <taxon>Acidobacteriota</taxon>
        <taxon>Terriglobia</taxon>
        <taxon>Terriglobales</taxon>
        <taxon>Candidatus Korobacteraceae</taxon>
        <taxon>Candidatus Korobacter</taxon>
    </lineage>
</organism>
<dbReference type="PANTHER" id="PTHR40094">
    <property type="entry name" value="ALPHA-2-MACROGLOBULIN HOMOLOG"/>
    <property type="match status" value="1"/>
</dbReference>
<dbReference type="RefSeq" id="WP_011521733.1">
    <property type="nucleotide sequence ID" value="NC_008009.1"/>
</dbReference>
<feature type="domain" description="Alpha-2-macroglobulin" evidence="5">
    <location>
        <begin position="868"/>
        <end position="958"/>
    </location>
</feature>
<dbReference type="GO" id="GO:0004866">
    <property type="term" value="F:endopeptidase inhibitor activity"/>
    <property type="evidence" value="ECO:0007669"/>
    <property type="project" value="InterPro"/>
</dbReference>
<dbReference type="Pfam" id="PF17973">
    <property type="entry name" value="bMG10"/>
    <property type="match status" value="1"/>
</dbReference>
<dbReference type="Pfam" id="PF01835">
    <property type="entry name" value="MG2"/>
    <property type="match status" value="1"/>
</dbReference>
<feature type="domain" description="Alpha-2-macroglobulin bait region" evidence="4">
    <location>
        <begin position="657"/>
        <end position="796"/>
    </location>
</feature>
<dbReference type="EMBL" id="CP000360">
    <property type="protein sequence ID" value="ABF39931.1"/>
    <property type="molecule type" value="Genomic_DNA"/>
</dbReference>
<evidence type="ECO:0000313" key="7">
    <source>
        <dbReference type="Proteomes" id="UP000002432"/>
    </source>
</evidence>
<dbReference type="InterPro" id="IPR041246">
    <property type="entry name" value="Bact_MG10"/>
</dbReference>
<dbReference type="KEGG" id="aba:Acid345_0928"/>
<dbReference type="InterPro" id="IPR011626">
    <property type="entry name" value="Alpha-macroglobulin_TED"/>
</dbReference>
<dbReference type="eggNOG" id="COG2373">
    <property type="taxonomic scope" value="Bacteria"/>
</dbReference>
<evidence type="ECO:0000256" key="3">
    <source>
        <dbReference type="SAM" id="SignalP"/>
    </source>
</evidence>
<proteinExistence type="inferred from homology"/>
<dbReference type="InterPro" id="IPR002890">
    <property type="entry name" value="MG2"/>
</dbReference>
<protein>
    <submittedName>
        <fullName evidence="6">Alpha-2-macroglobulin-like protein</fullName>
    </submittedName>
</protein>
<dbReference type="CDD" id="cd02891">
    <property type="entry name" value="A2M_like"/>
    <property type="match status" value="1"/>
</dbReference>
<dbReference type="Pfam" id="PF07703">
    <property type="entry name" value="A2M_BRD"/>
    <property type="match status" value="1"/>
</dbReference>
<evidence type="ECO:0000259" key="4">
    <source>
        <dbReference type="SMART" id="SM01359"/>
    </source>
</evidence>
<dbReference type="Proteomes" id="UP000002432">
    <property type="component" value="Chromosome"/>
</dbReference>
<keyword evidence="7" id="KW-1185">Reference proteome</keyword>
<dbReference type="SMART" id="SM01419">
    <property type="entry name" value="Thiol-ester_cl"/>
    <property type="match status" value="1"/>
</dbReference>
<keyword evidence="3" id="KW-0732">Signal</keyword>
<dbReference type="GO" id="GO:0005615">
    <property type="term" value="C:extracellular space"/>
    <property type="evidence" value="ECO:0007669"/>
    <property type="project" value="InterPro"/>
</dbReference>
<dbReference type="InterPro" id="IPR011625">
    <property type="entry name" value="A2M_N_BRD"/>
</dbReference>
<evidence type="ECO:0000256" key="2">
    <source>
        <dbReference type="SAM" id="MobiDB-lite"/>
    </source>
</evidence>
<dbReference type="STRING" id="204669.Acid345_0928"/>
<dbReference type="OrthoDB" id="9767116at2"/>
<accession>Q1IT69</accession>
<feature type="compositionally biased region" description="Acidic residues" evidence="2">
    <location>
        <begin position="451"/>
        <end position="472"/>
    </location>
</feature>
<feature type="region of interest" description="Disordered" evidence="2">
    <location>
        <begin position="451"/>
        <end position="475"/>
    </location>
</feature>
<feature type="chain" id="PRO_5004191958" evidence="3">
    <location>
        <begin position="23"/>
        <end position="1559"/>
    </location>
</feature>
<dbReference type="InterPro" id="IPR047565">
    <property type="entry name" value="Alpha-macroglob_thiol-ester_cl"/>
</dbReference>
<dbReference type="Pfam" id="PF00207">
    <property type="entry name" value="A2M"/>
    <property type="match status" value="1"/>
</dbReference>
<dbReference type="EnsemblBacteria" id="ABF39931">
    <property type="protein sequence ID" value="ABF39931"/>
    <property type="gene ID" value="Acid345_0928"/>
</dbReference>
<dbReference type="InterPro" id="IPR008930">
    <property type="entry name" value="Terpenoid_cyclase/PrenylTrfase"/>
</dbReference>
<evidence type="ECO:0000259" key="5">
    <source>
        <dbReference type="SMART" id="SM01360"/>
    </source>
</evidence>
<dbReference type="Gene3D" id="2.60.40.1930">
    <property type="match status" value="1"/>
</dbReference>
<dbReference type="SMART" id="SM01360">
    <property type="entry name" value="A2M"/>
    <property type="match status" value="1"/>
</dbReference>
<dbReference type="Pfam" id="PF07678">
    <property type="entry name" value="TED_complement"/>
    <property type="match status" value="1"/>
</dbReference>
<dbReference type="HOGENOM" id="CLU_002018_1_0_0"/>
<evidence type="ECO:0000256" key="1">
    <source>
        <dbReference type="ARBA" id="ARBA00010556"/>
    </source>
</evidence>
<feature type="signal peptide" evidence="3">
    <location>
        <begin position="1"/>
        <end position="22"/>
    </location>
</feature>
<comment type="similarity">
    <text evidence="1">Belongs to the protease inhibitor I39 (alpha-2-macroglobulin) family. Bacterial alpha-2-macroglobulin subfamily.</text>
</comment>
<dbReference type="Gene3D" id="2.20.130.20">
    <property type="match status" value="1"/>
</dbReference>
<dbReference type="InterPro" id="IPR001599">
    <property type="entry name" value="Macroglobln_a2"/>
</dbReference>